<gene>
    <name evidence="1" type="ORF">HHJ78_04480</name>
</gene>
<organism evidence="1 2">
    <name type="scientific">Mobiluncus mulieris</name>
    <dbReference type="NCBI Taxonomy" id="2052"/>
    <lineage>
        <taxon>Bacteria</taxon>
        <taxon>Bacillati</taxon>
        <taxon>Actinomycetota</taxon>
        <taxon>Actinomycetes</taxon>
        <taxon>Actinomycetales</taxon>
        <taxon>Actinomycetaceae</taxon>
        <taxon>Mobiluncus</taxon>
    </lineage>
</organism>
<accession>A0A378PD19</accession>
<sequence>MRLHDGLHVASFPDGKTEICAGMDTLFSFPALPDKQVRLLKSLVSGISRSDFFCRAKDMGVTRSQGEQLLGQLQGAELISLRASRHPHGPDDSAWRRIGGDTMRRNYRHRSRLRVTLNQRNPWSQMLSEQLHAAGIGQVRFTPKLTHSDLAIFLSWGFPNPLDLSAAMHHNQPYLPIVAGNDYVEVGPLVKPGFTPCANCVSNARATLVSQLQERVASLSGVDFPRIETTLAAMGSSVGIATALAFLDRRAIFPGRVTRIDVDGDIEVMTYEAHANCGCTGLPPELEFPPEPSFSRQLGEGSVS</sequence>
<name>A0A378PD19_9ACTO</name>
<dbReference type="RefSeq" id="WP_114990216.1">
    <property type="nucleotide sequence ID" value="NZ_JABCUR010000003.1"/>
</dbReference>
<evidence type="ECO:0008006" key="3">
    <source>
        <dbReference type="Google" id="ProtNLM"/>
    </source>
</evidence>
<dbReference type="Gene3D" id="3.40.50.720">
    <property type="entry name" value="NAD(P)-binding Rossmann-like Domain"/>
    <property type="match status" value="1"/>
</dbReference>
<evidence type="ECO:0000313" key="2">
    <source>
        <dbReference type="Proteomes" id="UP000578252"/>
    </source>
</evidence>
<dbReference type="AlphaFoldDB" id="A0A378PD19"/>
<dbReference type="EMBL" id="JABCUR010000003">
    <property type="protein sequence ID" value="NMW64802.1"/>
    <property type="molecule type" value="Genomic_DNA"/>
</dbReference>
<protein>
    <recommendedName>
        <fullName evidence="3">Bacteriocin biosynthesis cyclodehydratase domain</fullName>
    </recommendedName>
</protein>
<reference evidence="1 2" key="1">
    <citation type="submission" date="2020-04" db="EMBL/GenBank/DDBJ databases">
        <title>Antimicrobial susceptibility and clonality of vaginal-derived multi-drug resistant Mobiluncus isolates in China.</title>
        <authorList>
            <person name="Zhang X."/>
        </authorList>
    </citation>
    <scope>NUCLEOTIDE SEQUENCE [LARGE SCALE GENOMIC DNA]</scope>
    <source>
        <strain evidence="1 2">13</strain>
    </source>
</reference>
<comment type="caution">
    <text evidence="1">The sequence shown here is derived from an EMBL/GenBank/DDBJ whole genome shotgun (WGS) entry which is preliminary data.</text>
</comment>
<dbReference type="Proteomes" id="UP000578252">
    <property type="component" value="Unassembled WGS sequence"/>
</dbReference>
<evidence type="ECO:0000313" key="1">
    <source>
        <dbReference type="EMBL" id="NMW64802.1"/>
    </source>
</evidence>
<proteinExistence type="predicted"/>